<feature type="region of interest" description="Disordered" evidence="1">
    <location>
        <begin position="207"/>
        <end position="275"/>
    </location>
</feature>
<name>A0A9Q0FTS8_9ROSI</name>
<evidence type="ECO:0000313" key="2">
    <source>
        <dbReference type="EMBL" id="KAJ4837432.1"/>
    </source>
</evidence>
<keyword evidence="3" id="KW-1185">Reference proteome</keyword>
<feature type="region of interest" description="Disordered" evidence="1">
    <location>
        <begin position="293"/>
        <end position="389"/>
    </location>
</feature>
<sequence length="389" mass="41373">MNELGNNQDASAIVPVKRKRGRPRKYPRADPDHGVNIHTPRTQSVNHGENFRTPPGVGEVNQNQPHQVHPASNGNDTMVGQMVHGVIEAAFDAGYLLTVRVGNTESTLRGIVFKPGHYVPVSADNDVAPGVQMINRNEIPLPRGNYTQVHGLNPRSRDRNGTAYASQSSDLGALKGKQVVSDATQTATPGIPRGITVPVVVQSGNVSNGLPAASHPLDRTEASHPLPRKGEIDASHTSNGSTPANQVPHFQSQNNHSAIPSGAPSETGPSNNNPAEAFTAAEAKSMKLPGMLSKKVSGVPADDDASDTDQALSVEPLQAVQPDDHDHPAAMSRSPENFKRGKLNELFQENMENQETQTEEQAADSRPNPDELRSGTEQGGGDSGADKHV</sequence>
<comment type="caution">
    <text evidence="2">The sequence shown here is derived from an EMBL/GenBank/DDBJ whole genome shotgun (WGS) entry which is preliminary data.</text>
</comment>
<reference evidence="2" key="1">
    <citation type="submission" date="2022-02" db="EMBL/GenBank/DDBJ databases">
        <authorList>
            <person name="Henning P.M."/>
            <person name="McCubbin A.G."/>
            <person name="Shore J.S."/>
        </authorList>
    </citation>
    <scope>NUCLEOTIDE SEQUENCE</scope>
    <source>
        <strain evidence="2">F60SS</strain>
        <tissue evidence="2">Leaves</tissue>
    </source>
</reference>
<feature type="compositionally biased region" description="Polar residues" evidence="1">
    <location>
        <begin position="60"/>
        <end position="73"/>
    </location>
</feature>
<dbReference type="Proteomes" id="UP001141552">
    <property type="component" value="Unassembled WGS sequence"/>
</dbReference>
<dbReference type="InterPro" id="IPR045881">
    <property type="entry name" value="MNM1-like"/>
</dbReference>
<dbReference type="EMBL" id="JAKUCV010003839">
    <property type="protein sequence ID" value="KAJ4837432.1"/>
    <property type="molecule type" value="Genomic_DNA"/>
</dbReference>
<organism evidence="2 3">
    <name type="scientific">Turnera subulata</name>
    <dbReference type="NCBI Taxonomy" id="218843"/>
    <lineage>
        <taxon>Eukaryota</taxon>
        <taxon>Viridiplantae</taxon>
        <taxon>Streptophyta</taxon>
        <taxon>Embryophyta</taxon>
        <taxon>Tracheophyta</taxon>
        <taxon>Spermatophyta</taxon>
        <taxon>Magnoliopsida</taxon>
        <taxon>eudicotyledons</taxon>
        <taxon>Gunneridae</taxon>
        <taxon>Pentapetalae</taxon>
        <taxon>rosids</taxon>
        <taxon>fabids</taxon>
        <taxon>Malpighiales</taxon>
        <taxon>Passifloraceae</taxon>
        <taxon>Turnera</taxon>
    </lineage>
</organism>
<evidence type="ECO:0000313" key="3">
    <source>
        <dbReference type="Proteomes" id="UP001141552"/>
    </source>
</evidence>
<feature type="compositionally biased region" description="Polar residues" evidence="1">
    <location>
        <begin position="1"/>
        <end position="10"/>
    </location>
</feature>
<accession>A0A9Q0FTS8</accession>
<reference evidence="2" key="2">
    <citation type="journal article" date="2023" name="Plants (Basel)">
        <title>Annotation of the Turnera subulata (Passifloraceae) Draft Genome Reveals the S-Locus Evolved after the Divergence of Turneroideae from Passifloroideae in a Stepwise Manner.</title>
        <authorList>
            <person name="Henning P.M."/>
            <person name="Roalson E.H."/>
            <person name="Mir W."/>
            <person name="McCubbin A.G."/>
            <person name="Shore J.S."/>
        </authorList>
    </citation>
    <scope>NUCLEOTIDE SEQUENCE</scope>
    <source>
        <strain evidence="2">F60SS</strain>
    </source>
</reference>
<feature type="compositionally biased region" description="Basic residues" evidence="1">
    <location>
        <begin position="16"/>
        <end position="26"/>
    </location>
</feature>
<dbReference type="PANTHER" id="PTHR34682">
    <property type="entry name" value="AT HOOK MOTIF-CONTAINING PROTEIN"/>
    <property type="match status" value="1"/>
</dbReference>
<dbReference type="OrthoDB" id="1910926at2759"/>
<dbReference type="AlphaFoldDB" id="A0A9Q0FTS8"/>
<evidence type="ECO:0000256" key="1">
    <source>
        <dbReference type="SAM" id="MobiDB-lite"/>
    </source>
</evidence>
<feature type="compositionally biased region" description="Basic and acidic residues" evidence="1">
    <location>
        <begin position="216"/>
        <end position="234"/>
    </location>
</feature>
<feature type="compositionally biased region" description="Polar residues" evidence="1">
    <location>
        <begin position="235"/>
        <end position="258"/>
    </location>
</feature>
<dbReference type="PANTHER" id="PTHR34682:SF1">
    <property type="entry name" value="PROTEIN METABOLIC NETWORK MODULATOR 1"/>
    <property type="match status" value="1"/>
</dbReference>
<gene>
    <name evidence="2" type="ORF">Tsubulata_012765</name>
</gene>
<protein>
    <submittedName>
        <fullName evidence="2">Uncharacterized protein</fullName>
    </submittedName>
</protein>
<feature type="region of interest" description="Disordered" evidence="1">
    <location>
        <begin position="1"/>
        <end position="73"/>
    </location>
</feature>
<proteinExistence type="predicted"/>